<proteinExistence type="predicted"/>
<comment type="caution">
    <text evidence="1">The sequence shown here is derived from an EMBL/GenBank/DDBJ whole genome shotgun (WGS) entry which is preliminary data.</text>
</comment>
<dbReference type="EMBL" id="JBEPMM010000003">
    <property type="protein sequence ID" value="MET3692181.1"/>
    <property type="molecule type" value="Genomic_DNA"/>
</dbReference>
<protein>
    <submittedName>
        <fullName evidence="1">Uncharacterized protein</fullName>
    </submittedName>
</protein>
<evidence type="ECO:0000313" key="2">
    <source>
        <dbReference type="Proteomes" id="UP001549145"/>
    </source>
</evidence>
<name>A0ABV2L2Y0_9HYPH</name>
<dbReference type="RefSeq" id="WP_238283148.1">
    <property type="nucleotide sequence ID" value="NZ_BPQL01000259.1"/>
</dbReference>
<dbReference type="Proteomes" id="UP001549145">
    <property type="component" value="Unassembled WGS sequence"/>
</dbReference>
<evidence type="ECO:0000313" key="1">
    <source>
        <dbReference type="EMBL" id="MET3692181.1"/>
    </source>
</evidence>
<accession>A0ABV2L2Y0</accession>
<organism evidence="1 2">
    <name type="scientific">Methylobacterium goesingense</name>
    <dbReference type="NCBI Taxonomy" id="243690"/>
    <lineage>
        <taxon>Bacteria</taxon>
        <taxon>Pseudomonadati</taxon>
        <taxon>Pseudomonadota</taxon>
        <taxon>Alphaproteobacteria</taxon>
        <taxon>Hyphomicrobiales</taxon>
        <taxon>Methylobacteriaceae</taxon>
        <taxon>Methylobacterium</taxon>
    </lineage>
</organism>
<gene>
    <name evidence="1" type="ORF">ABID43_001712</name>
</gene>
<reference evidence="1 2" key="1">
    <citation type="submission" date="2024-06" db="EMBL/GenBank/DDBJ databases">
        <title>Genomic Encyclopedia of Type Strains, Phase IV (KMG-IV): sequencing the most valuable type-strain genomes for metagenomic binning, comparative biology and taxonomic classification.</title>
        <authorList>
            <person name="Goeker M."/>
        </authorList>
    </citation>
    <scope>NUCLEOTIDE SEQUENCE [LARGE SCALE GENOMIC DNA]</scope>
    <source>
        <strain evidence="1 2">DSM 21331</strain>
    </source>
</reference>
<sequence length="230" mass="26596">MFGKVRLVSFADRSFRTRKAKFIAEGEAIDLFDEIQVHDSSTLPAEFAHRHSDFMACNNRGYGYWIWKPQIVLEALKASGANDLVVYSDVGFTIQAEGRLRMSEYLDIARASYFGMLSFDNTHIEYNWTKRDLACRLKVDDDPTIMATSQISSGFFVIRPTGSNFELMREWCEIAVEDNYRYSDDSPSIAENDTRFFEHRHDQSIGSLLRKKRGTTLSHYDVQTYDQAFE</sequence>
<keyword evidence="2" id="KW-1185">Reference proteome</keyword>